<feature type="transmembrane region" description="Helical" evidence="5">
    <location>
        <begin position="167"/>
        <end position="190"/>
    </location>
</feature>
<feature type="compositionally biased region" description="Polar residues" evidence="6">
    <location>
        <begin position="361"/>
        <end position="374"/>
    </location>
</feature>
<evidence type="ECO:0000313" key="10">
    <source>
        <dbReference type="RefSeq" id="XP_005112357.1"/>
    </source>
</evidence>
<evidence type="ECO:0000256" key="4">
    <source>
        <dbReference type="ARBA" id="ARBA00023136"/>
    </source>
</evidence>
<dbReference type="SUPFAM" id="SSF90112">
    <property type="entry name" value="Neurotransmitter-gated ion-channel transmembrane pore"/>
    <property type="match status" value="1"/>
</dbReference>
<name>A0ABM0K9T5_APLCA</name>
<dbReference type="Gene3D" id="1.20.58.390">
    <property type="entry name" value="Neurotransmitter-gated ion-channel transmembrane domain"/>
    <property type="match status" value="1"/>
</dbReference>
<feature type="transmembrane region" description="Helical" evidence="5">
    <location>
        <begin position="230"/>
        <end position="252"/>
    </location>
</feature>
<evidence type="ECO:0000259" key="8">
    <source>
        <dbReference type="Pfam" id="PF02932"/>
    </source>
</evidence>
<protein>
    <submittedName>
        <fullName evidence="10">Neuronal acetylcholine receptor subunit beta-3-like</fullName>
    </submittedName>
</protein>
<comment type="similarity">
    <text evidence="5">Belongs to the ligand-gated ion channel (TC 1.A.9) family.</text>
</comment>
<evidence type="ECO:0000313" key="9">
    <source>
        <dbReference type="Proteomes" id="UP000694888"/>
    </source>
</evidence>
<dbReference type="CDD" id="cd19051">
    <property type="entry name" value="LGIC_TM_cation"/>
    <property type="match status" value="1"/>
</dbReference>
<dbReference type="Pfam" id="PF02932">
    <property type="entry name" value="Neur_chan_memb"/>
    <property type="match status" value="1"/>
</dbReference>
<feature type="domain" description="Neurotransmitter-gated ion-channel transmembrane" evidence="8">
    <location>
        <begin position="173"/>
        <end position="470"/>
    </location>
</feature>
<dbReference type="GeneID" id="101861632"/>
<dbReference type="InterPro" id="IPR006202">
    <property type="entry name" value="Neur_chan_lig-bd"/>
</dbReference>
<feature type="region of interest" description="Disordered" evidence="6">
    <location>
        <begin position="275"/>
        <end position="386"/>
    </location>
</feature>
<dbReference type="RefSeq" id="XP_005112357.1">
    <property type="nucleotide sequence ID" value="XM_005112300.2"/>
</dbReference>
<evidence type="ECO:0000256" key="2">
    <source>
        <dbReference type="ARBA" id="ARBA00022692"/>
    </source>
</evidence>
<dbReference type="InterPro" id="IPR006201">
    <property type="entry name" value="Neur_channel"/>
</dbReference>
<comment type="subcellular location">
    <subcellularLocation>
        <location evidence="1">Membrane</location>
        <topology evidence="1">Multi-pass membrane protein</topology>
    </subcellularLocation>
</comment>
<keyword evidence="5" id="KW-0406">Ion transport</keyword>
<gene>
    <name evidence="10" type="primary">LOC101861632</name>
</gene>
<dbReference type="SUPFAM" id="SSF63712">
    <property type="entry name" value="Nicotinic receptor ligand binding domain-like"/>
    <property type="match status" value="1"/>
</dbReference>
<keyword evidence="5" id="KW-0813">Transport</keyword>
<dbReference type="InterPro" id="IPR006029">
    <property type="entry name" value="Neurotrans-gated_channel_TM"/>
</dbReference>
<sequence length="477" mass="52533">RVGLNSYLIFTWKDEKLQWNPADYGGQTEITVMSSRIWLPYLNLQNSLSDSPQSLLDLSTHTPVLINNEGIIKWWIYAPMLTVCKLDMTYFPYDKHYCNFVLVVIGYRGFELELNCTDSRPNNVFFVTNGEWEVDAGDYTYNSFTLPTGQAVSMVTSIITFGRLPGYFVINLLFPTCALSLLNILVFILPADSGEKVGYSITVLLSVMLQMGLTADYLPKTSDVVPLITQYLTILTILSILSVVATVLILFLHHKSDEQEQKKVKILGVLNKMMRPKKKKSSDAGVNKKKDNAGGGGVGVGVGVGVGGRDGGGGDNAEKGSSLESGHPFWTWRSRAAKVQPRLRSKDDPETGVVSLEDPDTNSSTDLSKSTQKSTEFDPGESDSGTGGSFCDLENVTSCPNLRTQRFADACSNGEKAETRCVGSPWAVKTREKKCVGKKEEPVLKQLSNVVDYLCFLVFSFVWLAATIVYMTALFSS</sequence>
<dbReference type="CDD" id="cd18989">
    <property type="entry name" value="LGIC_ECD_cation"/>
    <property type="match status" value="1"/>
</dbReference>
<dbReference type="PROSITE" id="PS00236">
    <property type="entry name" value="NEUROTR_ION_CHANNEL"/>
    <property type="match status" value="1"/>
</dbReference>
<accession>A0ABM0K9T5</accession>
<evidence type="ECO:0000259" key="7">
    <source>
        <dbReference type="Pfam" id="PF02931"/>
    </source>
</evidence>
<feature type="domain" description="Neurotransmitter-gated ion-channel ligand-binding" evidence="7">
    <location>
        <begin position="4"/>
        <end position="163"/>
    </location>
</feature>
<dbReference type="Pfam" id="PF02931">
    <property type="entry name" value="Neur_chan_LBD"/>
    <property type="match status" value="1"/>
</dbReference>
<keyword evidence="9" id="KW-1185">Reference proteome</keyword>
<feature type="non-terminal residue" evidence="10">
    <location>
        <position position="1"/>
    </location>
</feature>
<evidence type="ECO:0000256" key="6">
    <source>
        <dbReference type="SAM" id="MobiDB-lite"/>
    </source>
</evidence>
<feature type="compositionally biased region" description="Gly residues" evidence="6">
    <location>
        <begin position="293"/>
        <end position="315"/>
    </location>
</feature>
<dbReference type="Proteomes" id="UP000694888">
    <property type="component" value="Unplaced"/>
</dbReference>
<keyword evidence="5" id="KW-0407">Ion channel</keyword>
<reference evidence="10" key="1">
    <citation type="submission" date="2025-08" db="UniProtKB">
        <authorList>
            <consortium name="RefSeq"/>
        </authorList>
    </citation>
    <scope>IDENTIFICATION</scope>
</reference>
<keyword evidence="2 5" id="KW-0812">Transmembrane</keyword>
<dbReference type="InterPro" id="IPR038050">
    <property type="entry name" value="Neuro_actylchol_rec"/>
</dbReference>
<feature type="transmembrane region" description="Helical" evidence="5">
    <location>
        <begin position="197"/>
        <end position="218"/>
    </location>
</feature>
<feature type="transmembrane region" description="Helical" evidence="5">
    <location>
        <begin position="453"/>
        <end position="475"/>
    </location>
</feature>
<dbReference type="PRINTS" id="PR00252">
    <property type="entry name" value="NRIONCHANNEL"/>
</dbReference>
<keyword evidence="3 5" id="KW-1133">Transmembrane helix</keyword>
<evidence type="ECO:0000256" key="3">
    <source>
        <dbReference type="ARBA" id="ARBA00022989"/>
    </source>
</evidence>
<dbReference type="InterPro" id="IPR018000">
    <property type="entry name" value="Neurotransmitter_ion_chnl_CS"/>
</dbReference>
<dbReference type="InterPro" id="IPR036719">
    <property type="entry name" value="Neuro-gated_channel_TM_sf"/>
</dbReference>
<dbReference type="PANTHER" id="PTHR18945">
    <property type="entry name" value="NEUROTRANSMITTER GATED ION CHANNEL"/>
    <property type="match status" value="1"/>
</dbReference>
<organism evidence="9 10">
    <name type="scientific">Aplysia californica</name>
    <name type="common">California sea hare</name>
    <dbReference type="NCBI Taxonomy" id="6500"/>
    <lineage>
        <taxon>Eukaryota</taxon>
        <taxon>Metazoa</taxon>
        <taxon>Spiralia</taxon>
        <taxon>Lophotrochozoa</taxon>
        <taxon>Mollusca</taxon>
        <taxon>Gastropoda</taxon>
        <taxon>Heterobranchia</taxon>
        <taxon>Euthyneura</taxon>
        <taxon>Tectipleura</taxon>
        <taxon>Aplysiida</taxon>
        <taxon>Aplysioidea</taxon>
        <taxon>Aplysiidae</taxon>
        <taxon>Aplysia</taxon>
    </lineage>
</organism>
<evidence type="ECO:0000256" key="5">
    <source>
        <dbReference type="RuleBase" id="RU000687"/>
    </source>
</evidence>
<proteinExistence type="inferred from homology"/>
<evidence type="ECO:0000256" key="1">
    <source>
        <dbReference type="ARBA" id="ARBA00004141"/>
    </source>
</evidence>
<dbReference type="Gene3D" id="2.70.170.10">
    <property type="entry name" value="Neurotransmitter-gated ion-channel ligand-binding domain"/>
    <property type="match status" value="1"/>
</dbReference>
<keyword evidence="4 5" id="KW-0472">Membrane</keyword>
<dbReference type="InterPro" id="IPR036734">
    <property type="entry name" value="Neur_chan_lig-bd_sf"/>
</dbReference>